<accession>A0ABW3J9L9</accession>
<dbReference type="InterPro" id="IPR052552">
    <property type="entry name" value="YeaO-like"/>
</dbReference>
<organism evidence="1 2">
    <name type="scientific">Methyloligella solikamskensis</name>
    <dbReference type="NCBI Taxonomy" id="1177756"/>
    <lineage>
        <taxon>Bacteria</taxon>
        <taxon>Pseudomonadati</taxon>
        <taxon>Pseudomonadota</taxon>
        <taxon>Alphaproteobacteria</taxon>
        <taxon>Hyphomicrobiales</taxon>
        <taxon>Hyphomicrobiaceae</taxon>
        <taxon>Methyloligella</taxon>
    </lineage>
</organism>
<comment type="caution">
    <text evidence="1">The sequence shown here is derived from an EMBL/GenBank/DDBJ whole genome shotgun (WGS) entry which is preliminary data.</text>
</comment>
<name>A0ABW3J9L9_9HYPH</name>
<evidence type="ECO:0000313" key="1">
    <source>
        <dbReference type="EMBL" id="MFD0986132.1"/>
    </source>
</evidence>
<dbReference type="PANTHER" id="PTHR36849:SF1">
    <property type="entry name" value="CYTOPLASMIC PROTEIN"/>
    <property type="match status" value="1"/>
</dbReference>
<sequence>MEVTIHRIYDQPLPSGYKVLADRLWPRGISKEEAHLDAHWAECAPSDELRKWFSHDAEKWGEFRKKYLHELSEKKDTVRSLVRESKEERIILLYGAKDTDHTHAKVLKEYIEKLQ</sequence>
<proteinExistence type="predicted"/>
<evidence type="ECO:0000313" key="2">
    <source>
        <dbReference type="Proteomes" id="UP001597102"/>
    </source>
</evidence>
<dbReference type="RefSeq" id="WP_379085683.1">
    <property type="nucleotide sequence ID" value="NZ_JBHTJO010000001.1"/>
</dbReference>
<keyword evidence="2" id="KW-1185">Reference proteome</keyword>
<dbReference type="Pfam" id="PF22752">
    <property type="entry name" value="DUF488-N3i"/>
    <property type="match status" value="1"/>
</dbReference>
<dbReference type="EMBL" id="JBHTJO010000001">
    <property type="protein sequence ID" value="MFD0986132.1"/>
    <property type="molecule type" value="Genomic_DNA"/>
</dbReference>
<reference evidence="2" key="1">
    <citation type="journal article" date="2019" name="Int. J. Syst. Evol. Microbiol.">
        <title>The Global Catalogue of Microorganisms (GCM) 10K type strain sequencing project: providing services to taxonomists for standard genome sequencing and annotation.</title>
        <authorList>
            <consortium name="The Broad Institute Genomics Platform"/>
            <consortium name="The Broad Institute Genome Sequencing Center for Infectious Disease"/>
            <person name="Wu L."/>
            <person name="Ma J."/>
        </authorList>
    </citation>
    <scope>NUCLEOTIDE SEQUENCE [LARGE SCALE GENOMIC DNA]</scope>
    <source>
        <strain evidence="2">CCUG 61697</strain>
    </source>
</reference>
<dbReference type="PANTHER" id="PTHR36849">
    <property type="entry name" value="CYTOPLASMIC PROTEIN-RELATED"/>
    <property type="match status" value="1"/>
</dbReference>
<protein>
    <submittedName>
        <fullName evidence="1">DUF488 domain-containing protein</fullName>
    </submittedName>
</protein>
<gene>
    <name evidence="1" type="ORF">ACFQ2F_03350</name>
</gene>
<dbReference type="Proteomes" id="UP001597102">
    <property type="component" value="Unassembled WGS sequence"/>
</dbReference>